<keyword evidence="3" id="KW-1185">Reference proteome</keyword>
<name>A0A927MZK6_9ACTN</name>
<proteinExistence type="predicted"/>
<dbReference type="PANTHER" id="PTHR43267:SF1">
    <property type="entry name" value="TRNA THREONYLCARBAMOYLADENOSINE DEHYDRATASE"/>
    <property type="match status" value="1"/>
</dbReference>
<dbReference type="AlphaFoldDB" id="A0A927MZK6"/>
<comment type="caution">
    <text evidence="2">The sequence shown here is derived from an EMBL/GenBank/DDBJ whole genome shotgun (WGS) entry which is preliminary data.</text>
</comment>
<reference evidence="2" key="1">
    <citation type="submission" date="2020-10" db="EMBL/GenBank/DDBJ databases">
        <title>Sequencing the genomes of 1000 actinobacteria strains.</title>
        <authorList>
            <person name="Klenk H.-P."/>
        </authorList>
    </citation>
    <scope>NUCLEOTIDE SEQUENCE</scope>
    <source>
        <strain evidence="2">DSM 45354</strain>
    </source>
</reference>
<keyword evidence="2" id="KW-0808">Transferase</keyword>
<keyword evidence="2" id="KW-0548">Nucleotidyltransferase</keyword>
<dbReference type="CDD" id="cd01483">
    <property type="entry name" value="E1_enzyme_family"/>
    <property type="match status" value="1"/>
</dbReference>
<organism evidence="2 3">
    <name type="scientific">Actinopolymorpha pittospori</name>
    <dbReference type="NCBI Taxonomy" id="648752"/>
    <lineage>
        <taxon>Bacteria</taxon>
        <taxon>Bacillati</taxon>
        <taxon>Actinomycetota</taxon>
        <taxon>Actinomycetes</taxon>
        <taxon>Propionibacteriales</taxon>
        <taxon>Actinopolymorphaceae</taxon>
        <taxon>Actinopolymorpha</taxon>
    </lineage>
</organism>
<dbReference type="GO" id="GO:0061503">
    <property type="term" value="F:tRNA threonylcarbamoyladenosine dehydratase"/>
    <property type="evidence" value="ECO:0007669"/>
    <property type="project" value="TreeGrafter"/>
</dbReference>
<dbReference type="RefSeq" id="WP_192753372.1">
    <property type="nucleotide sequence ID" value="NZ_BAABJL010000284.1"/>
</dbReference>
<evidence type="ECO:0000259" key="1">
    <source>
        <dbReference type="Pfam" id="PF00899"/>
    </source>
</evidence>
<dbReference type="Pfam" id="PF00899">
    <property type="entry name" value="ThiF"/>
    <property type="match status" value="1"/>
</dbReference>
<dbReference type="InterPro" id="IPR045886">
    <property type="entry name" value="ThiF/MoeB/HesA"/>
</dbReference>
<dbReference type="InterPro" id="IPR000594">
    <property type="entry name" value="ThiF_NAD_FAD-bd"/>
</dbReference>
<dbReference type="Proteomes" id="UP000638648">
    <property type="component" value="Unassembled WGS sequence"/>
</dbReference>
<dbReference type="GO" id="GO:0061504">
    <property type="term" value="P:cyclic threonylcarbamoyladenosine biosynthetic process"/>
    <property type="evidence" value="ECO:0007669"/>
    <property type="project" value="TreeGrafter"/>
</dbReference>
<dbReference type="PANTHER" id="PTHR43267">
    <property type="entry name" value="TRNA THREONYLCARBAMOYLADENOSINE DEHYDRATASE"/>
    <property type="match status" value="1"/>
</dbReference>
<dbReference type="InterPro" id="IPR035985">
    <property type="entry name" value="Ubiquitin-activating_enz"/>
</dbReference>
<gene>
    <name evidence="2" type="ORF">HEB94_006724</name>
</gene>
<dbReference type="EMBL" id="JADBEM010000001">
    <property type="protein sequence ID" value="MBE1609876.1"/>
    <property type="molecule type" value="Genomic_DNA"/>
</dbReference>
<evidence type="ECO:0000313" key="2">
    <source>
        <dbReference type="EMBL" id="MBE1609876.1"/>
    </source>
</evidence>
<sequence>MAFETFDTGGFERFCSGLVAAGFSPVPDTDLKVWTGPIRESLNPLTDRGRMQVVFNDGWPLRYAHVHVEGLKAPHVYEGIICLWADDDPAQVEGRNLDALWARLDAWAEAAQTGFGVADQALDSYLLFDGKSGYRLELPIGDLLRGASNGTIIDLTAHRRQILFQVGAQRDTPTFNGVLYTRREITDPPRDLDQFRDALARRQREHFERGLAARQDADIKTPSGGLDFAVLTWPRFNGQPDAIALGFSGHGAEVVAEAHAAFPSDLAARKRRAGPDADLLAGKRLLVAGLGSIGGSVALLLAESGVAHIKGYDPDTLMTANLVRHVADKYSVGYNKGIGVSAEIDDHAPWCDFDIVTKDLPFAPAELADNVRGFDLVIDCTGTAPMTAALSIVCAQEDVPLITGALFHQGGLLRVRRQAANDTPISNRDKSADYLDLPPDDPQPVGAFLELGCIALVNGAPPWAAQRAAADIVAAAIDQLLERRLLPDEQVEVLRPLAVAPFDVIGPATA</sequence>
<dbReference type="Gene3D" id="3.40.50.720">
    <property type="entry name" value="NAD(P)-binding Rossmann-like Domain"/>
    <property type="match status" value="1"/>
</dbReference>
<evidence type="ECO:0000313" key="3">
    <source>
        <dbReference type="Proteomes" id="UP000638648"/>
    </source>
</evidence>
<dbReference type="GO" id="GO:0016779">
    <property type="term" value="F:nucleotidyltransferase activity"/>
    <property type="evidence" value="ECO:0007669"/>
    <property type="project" value="UniProtKB-KW"/>
</dbReference>
<protein>
    <submittedName>
        <fullName evidence="2">Molybdopterin/thiamine biosynthesis adenylyltransferase</fullName>
    </submittedName>
</protein>
<feature type="domain" description="THIF-type NAD/FAD binding fold" evidence="1">
    <location>
        <begin position="281"/>
        <end position="427"/>
    </location>
</feature>
<dbReference type="SUPFAM" id="SSF69572">
    <property type="entry name" value="Activating enzymes of the ubiquitin-like proteins"/>
    <property type="match status" value="1"/>
</dbReference>
<dbReference type="GO" id="GO:0008641">
    <property type="term" value="F:ubiquitin-like modifier activating enzyme activity"/>
    <property type="evidence" value="ECO:0007669"/>
    <property type="project" value="InterPro"/>
</dbReference>
<accession>A0A927MZK6</accession>